<keyword evidence="3" id="KW-1185">Reference proteome</keyword>
<dbReference type="AlphaFoldDB" id="A0AAD7R693"/>
<dbReference type="Proteomes" id="UP001221898">
    <property type="component" value="Unassembled WGS sequence"/>
</dbReference>
<proteinExistence type="predicted"/>
<accession>A0AAD7R693</accession>
<evidence type="ECO:0000313" key="3">
    <source>
        <dbReference type="Proteomes" id="UP001221898"/>
    </source>
</evidence>
<name>A0AAD7R693_9TELE</name>
<reference evidence="2" key="1">
    <citation type="journal article" date="2023" name="Science">
        <title>Genome structures resolve the early diversification of teleost fishes.</title>
        <authorList>
            <person name="Parey E."/>
            <person name="Louis A."/>
            <person name="Montfort J."/>
            <person name="Bouchez O."/>
            <person name="Roques C."/>
            <person name="Iampietro C."/>
            <person name="Lluch J."/>
            <person name="Castinel A."/>
            <person name="Donnadieu C."/>
            <person name="Desvignes T."/>
            <person name="Floi Bucao C."/>
            <person name="Jouanno E."/>
            <person name="Wen M."/>
            <person name="Mejri S."/>
            <person name="Dirks R."/>
            <person name="Jansen H."/>
            <person name="Henkel C."/>
            <person name="Chen W.J."/>
            <person name="Zahm M."/>
            <person name="Cabau C."/>
            <person name="Klopp C."/>
            <person name="Thompson A.W."/>
            <person name="Robinson-Rechavi M."/>
            <person name="Braasch I."/>
            <person name="Lecointre G."/>
            <person name="Bobe J."/>
            <person name="Postlethwait J.H."/>
            <person name="Berthelot C."/>
            <person name="Roest Crollius H."/>
            <person name="Guiguen Y."/>
        </authorList>
    </citation>
    <scope>NUCLEOTIDE SEQUENCE</scope>
    <source>
        <strain evidence="2">NC1722</strain>
    </source>
</reference>
<gene>
    <name evidence="2" type="ORF">AAFF_G00388770</name>
</gene>
<comment type="caution">
    <text evidence="2">The sequence shown here is derived from an EMBL/GenBank/DDBJ whole genome shotgun (WGS) entry which is preliminary data.</text>
</comment>
<protein>
    <submittedName>
        <fullName evidence="2">Uncharacterized protein</fullName>
    </submittedName>
</protein>
<sequence>MKRWGPSVPLVSTALLAAPPPGPAPKAPSVSRADSLDPHSVNDALRGSTALNRV</sequence>
<evidence type="ECO:0000256" key="1">
    <source>
        <dbReference type="SAM" id="MobiDB-lite"/>
    </source>
</evidence>
<dbReference type="EMBL" id="JAINUG010000729">
    <property type="protein sequence ID" value="KAJ8362201.1"/>
    <property type="molecule type" value="Genomic_DNA"/>
</dbReference>
<feature type="region of interest" description="Disordered" evidence="1">
    <location>
        <begin position="16"/>
        <end position="54"/>
    </location>
</feature>
<organism evidence="2 3">
    <name type="scientific">Aldrovandia affinis</name>
    <dbReference type="NCBI Taxonomy" id="143900"/>
    <lineage>
        <taxon>Eukaryota</taxon>
        <taxon>Metazoa</taxon>
        <taxon>Chordata</taxon>
        <taxon>Craniata</taxon>
        <taxon>Vertebrata</taxon>
        <taxon>Euteleostomi</taxon>
        <taxon>Actinopterygii</taxon>
        <taxon>Neopterygii</taxon>
        <taxon>Teleostei</taxon>
        <taxon>Notacanthiformes</taxon>
        <taxon>Halosauridae</taxon>
        <taxon>Aldrovandia</taxon>
    </lineage>
</organism>
<evidence type="ECO:0000313" key="2">
    <source>
        <dbReference type="EMBL" id="KAJ8362201.1"/>
    </source>
</evidence>